<comment type="caution">
    <text evidence="6">The sequence shown here is derived from an EMBL/GenBank/DDBJ whole genome shotgun (WGS) entry which is preliminary data.</text>
</comment>
<dbReference type="GO" id="GO:0004337">
    <property type="term" value="F:(2E,6E)-farnesyl diphosphate synthase activity"/>
    <property type="evidence" value="ECO:0007669"/>
    <property type="project" value="UniProtKB-EC"/>
</dbReference>
<dbReference type="Pfam" id="PF00348">
    <property type="entry name" value="polyprenyl_synt"/>
    <property type="match status" value="1"/>
</dbReference>
<dbReference type="EC" id="2.5.1.10" evidence="6"/>
<evidence type="ECO:0000256" key="3">
    <source>
        <dbReference type="ARBA" id="ARBA00022723"/>
    </source>
</evidence>
<keyword evidence="4" id="KW-0460">Magnesium</keyword>
<dbReference type="SUPFAM" id="SSF48576">
    <property type="entry name" value="Terpenoid synthases"/>
    <property type="match status" value="1"/>
</dbReference>
<name>A0A645EG14_9ZZZZ</name>
<dbReference type="InterPro" id="IPR000092">
    <property type="entry name" value="Polyprenyl_synt"/>
</dbReference>
<dbReference type="GO" id="GO:0046872">
    <property type="term" value="F:metal ion binding"/>
    <property type="evidence" value="ECO:0007669"/>
    <property type="project" value="UniProtKB-KW"/>
</dbReference>
<evidence type="ECO:0000256" key="1">
    <source>
        <dbReference type="ARBA" id="ARBA00001946"/>
    </source>
</evidence>
<dbReference type="PANTHER" id="PTHR43281:SF1">
    <property type="entry name" value="FARNESYL DIPHOSPHATE SYNTHASE"/>
    <property type="match status" value="1"/>
</dbReference>
<sequence>MMGGQVIDIESEGMKISDDRLINLQRLKTGALIECACVMGCMMAGADENAVGAAKLYAKNLGLAFQIKDDILDIEGDQNILGKPVGSDENNQKSTFVSIFGMDKAKEMVKSLTNEAIRAAYTLNEPEFLIYLANVLVNRNK</sequence>
<comment type="cofactor">
    <cofactor evidence="1">
        <name>Mg(2+)</name>
        <dbReference type="ChEBI" id="CHEBI:18420"/>
    </cofactor>
</comment>
<protein>
    <submittedName>
        <fullName evidence="6">Farnesyl diphosphate synthase</fullName>
        <ecNumber evidence="6">2.5.1.10</ecNumber>
    </submittedName>
</protein>
<organism evidence="6">
    <name type="scientific">bioreactor metagenome</name>
    <dbReference type="NCBI Taxonomy" id="1076179"/>
    <lineage>
        <taxon>unclassified sequences</taxon>
        <taxon>metagenomes</taxon>
        <taxon>ecological metagenomes</taxon>
    </lineage>
</organism>
<reference evidence="6" key="1">
    <citation type="submission" date="2019-08" db="EMBL/GenBank/DDBJ databases">
        <authorList>
            <person name="Kucharzyk K."/>
            <person name="Murdoch R.W."/>
            <person name="Higgins S."/>
            <person name="Loffler F."/>
        </authorList>
    </citation>
    <scope>NUCLEOTIDE SEQUENCE</scope>
</reference>
<dbReference type="GO" id="GO:0008299">
    <property type="term" value="P:isoprenoid biosynthetic process"/>
    <property type="evidence" value="ECO:0007669"/>
    <property type="project" value="UniProtKB-KW"/>
</dbReference>
<evidence type="ECO:0000313" key="6">
    <source>
        <dbReference type="EMBL" id="MPN00059.1"/>
    </source>
</evidence>
<accession>A0A645EG14</accession>
<dbReference type="InterPro" id="IPR008949">
    <property type="entry name" value="Isoprenoid_synthase_dom_sf"/>
</dbReference>
<keyword evidence="2 6" id="KW-0808">Transferase</keyword>
<keyword evidence="5" id="KW-0414">Isoprene biosynthesis</keyword>
<evidence type="ECO:0000256" key="2">
    <source>
        <dbReference type="ARBA" id="ARBA00022679"/>
    </source>
</evidence>
<dbReference type="AlphaFoldDB" id="A0A645EG14"/>
<proteinExistence type="predicted"/>
<evidence type="ECO:0000256" key="5">
    <source>
        <dbReference type="ARBA" id="ARBA00023229"/>
    </source>
</evidence>
<dbReference type="PROSITE" id="PS00444">
    <property type="entry name" value="POLYPRENYL_SYNTHASE_2"/>
    <property type="match status" value="1"/>
</dbReference>
<gene>
    <name evidence="6" type="primary">ispA_2</name>
    <name evidence="6" type="ORF">SDC9_147253</name>
</gene>
<dbReference type="PANTHER" id="PTHR43281">
    <property type="entry name" value="FARNESYL DIPHOSPHATE SYNTHASE"/>
    <property type="match status" value="1"/>
</dbReference>
<keyword evidence="3" id="KW-0479">Metal-binding</keyword>
<dbReference type="Gene3D" id="1.10.600.10">
    <property type="entry name" value="Farnesyl Diphosphate Synthase"/>
    <property type="match status" value="1"/>
</dbReference>
<dbReference type="EMBL" id="VSSQ01046104">
    <property type="protein sequence ID" value="MPN00059.1"/>
    <property type="molecule type" value="Genomic_DNA"/>
</dbReference>
<dbReference type="InterPro" id="IPR033749">
    <property type="entry name" value="Polyprenyl_synt_CS"/>
</dbReference>
<evidence type="ECO:0000256" key="4">
    <source>
        <dbReference type="ARBA" id="ARBA00022842"/>
    </source>
</evidence>